<keyword evidence="10" id="KW-0963">Cytoplasm</keyword>
<evidence type="ECO:0000313" key="14">
    <source>
        <dbReference type="Proteomes" id="UP000051820"/>
    </source>
</evidence>
<dbReference type="NCBIfam" id="TIGR01855">
    <property type="entry name" value="IMP_synth_hisH"/>
    <property type="match status" value="1"/>
</dbReference>
<name>A0A0R1W4D9_9LACO</name>
<protein>
    <recommendedName>
        <fullName evidence="10">Imidazole glycerol phosphate synthase subunit HisH</fullName>
        <ecNumber evidence="10">4.3.2.10</ecNumber>
    </recommendedName>
    <alternativeName>
        <fullName evidence="10">IGP synthase glutaminase subunit</fullName>
        <ecNumber evidence="10">3.5.1.2</ecNumber>
    </alternativeName>
    <alternativeName>
        <fullName evidence="10">IGP synthase subunit HisH</fullName>
    </alternativeName>
    <alternativeName>
        <fullName evidence="10">ImGP synthase subunit HisH</fullName>
        <shortName evidence="10">IGPS subunit HisH</shortName>
    </alternativeName>
</protein>
<evidence type="ECO:0000256" key="4">
    <source>
        <dbReference type="ARBA" id="ARBA00022801"/>
    </source>
</evidence>
<proteinExistence type="inferred from homology"/>
<dbReference type="PROSITE" id="PS51273">
    <property type="entry name" value="GATASE_TYPE_1"/>
    <property type="match status" value="1"/>
</dbReference>
<comment type="catalytic activity">
    <reaction evidence="8 10">
        <text>5-[(5-phospho-1-deoxy-D-ribulos-1-ylimino)methylamino]-1-(5-phospho-beta-D-ribosyl)imidazole-4-carboxamide + L-glutamine = D-erythro-1-(imidazol-4-yl)glycerol 3-phosphate + 5-amino-1-(5-phospho-beta-D-ribosyl)imidazole-4-carboxamide + L-glutamate + H(+)</text>
        <dbReference type="Rhea" id="RHEA:24793"/>
        <dbReference type="ChEBI" id="CHEBI:15378"/>
        <dbReference type="ChEBI" id="CHEBI:29985"/>
        <dbReference type="ChEBI" id="CHEBI:58278"/>
        <dbReference type="ChEBI" id="CHEBI:58359"/>
        <dbReference type="ChEBI" id="CHEBI:58475"/>
        <dbReference type="ChEBI" id="CHEBI:58525"/>
        <dbReference type="EC" id="4.3.2.10"/>
    </reaction>
</comment>
<dbReference type="EC" id="4.3.2.10" evidence="10"/>
<evidence type="ECO:0000256" key="9">
    <source>
        <dbReference type="ARBA" id="ARBA00049534"/>
    </source>
</evidence>
<dbReference type="UniPathway" id="UPA00031">
    <property type="reaction ID" value="UER00010"/>
</dbReference>
<dbReference type="GO" id="GO:0004359">
    <property type="term" value="F:glutaminase activity"/>
    <property type="evidence" value="ECO:0007669"/>
    <property type="project" value="UniProtKB-EC"/>
</dbReference>
<dbReference type="Proteomes" id="UP000051820">
    <property type="component" value="Unassembled WGS sequence"/>
</dbReference>
<dbReference type="EC" id="3.5.1.2" evidence="10"/>
<accession>A0A0R1W4D9</accession>
<gene>
    <name evidence="10" type="primary">hisH</name>
    <name evidence="13" type="ORF">FD16_GL002344</name>
</gene>
<dbReference type="RefSeq" id="WP_010621296.1">
    <property type="nucleotide sequence ID" value="NZ_AZGF01000008.1"/>
</dbReference>
<dbReference type="PATRIC" id="fig|1423807.3.peg.2422"/>
<evidence type="ECO:0000256" key="7">
    <source>
        <dbReference type="ARBA" id="ARBA00023239"/>
    </source>
</evidence>
<keyword evidence="6 10" id="KW-0368">Histidine biosynthesis</keyword>
<dbReference type="Pfam" id="PF00117">
    <property type="entry name" value="GATase"/>
    <property type="match status" value="1"/>
</dbReference>
<evidence type="ECO:0000256" key="3">
    <source>
        <dbReference type="ARBA" id="ARBA00022605"/>
    </source>
</evidence>
<dbReference type="STRING" id="1423807.FD16_GL002344"/>
<dbReference type="EMBL" id="AZGF01000008">
    <property type="protein sequence ID" value="KRM12351.1"/>
    <property type="molecule type" value="Genomic_DNA"/>
</dbReference>
<feature type="domain" description="Glutamine amidotransferase" evidence="12">
    <location>
        <begin position="4"/>
        <end position="187"/>
    </location>
</feature>
<dbReference type="OrthoDB" id="9807137at2"/>
<keyword evidence="7 10" id="KW-0456">Lyase</keyword>
<evidence type="ECO:0000256" key="5">
    <source>
        <dbReference type="ARBA" id="ARBA00022962"/>
    </source>
</evidence>
<feature type="active site" description="Nucleophile" evidence="10 11">
    <location>
        <position position="79"/>
    </location>
</feature>
<keyword evidence="14" id="KW-1185">Reference proteome</keyword>
<comment type="subunit">
    <text evidence="2 10">Heterodimer of HisH and HisF.</text>
</comment>
<reference evidence="13 14" key="1">
    <citation type="journal article" date="2015" name="Genome Announc.">
        <title>Expanding the biotechnology potential of lactobacilli through comparative genomics of 213 strains and associated genera.</title>
        <authorList>
            <person name="Sun Z."/>
            <person name="Harris H.M."/>
            <person name="McCann A."/>
            <person name="Guo C."/>
            <person name="Argimon S."/>
            <person name="Zhang W."/>
            <person name="Yang X."/>
            <person name="Jeffery I.B."/>
            <person name="Cooney J.C."/>
            <person name="Kagawa T.F."/>
            <person name="Liu W."/>
            <person name="Song Y."/>
            <person name="Salvetti E."/>
            <person name="Wrobel A."/>
            <person name="Rasinkangas P."/>
            <person name="Parkhill J."/>
            <person name="Rea M.C."/>
            <person name="O'Sullivan O."/>
            <person name="Ritari J."/>
            <person name="Douillard F.P."/>
            <person name="Paul Ross R."/>
            <person name="Yang R."/>
            <person name="Briner A.E."/>
            <person name="Felis G.E."/>
            <person name="de Vos W.M."/>
            <person name="Barrangou R."/>
            <person name="Klaenhammer T.R."/>
            <person name="Caufield P.W."/>
            <person name="Cui Y."/>
            <person name="Zhang H."/>
            <person name="O'Toole P.W."/>
        </authorList>
    </citation>
    <scope>NUCLEOTIDE SEQUENCE [LARGE SCALE GENOMIC DNA]</scope>
    <source>
        <strain evidence="13 14">DSM 5007</strain>
    </source>
</reference>
<dbReference type="HAMAP" id="MF_00278">
    <property type="entry name" value="HisH"/>
    <property type="match status" value="1"/>
</dbReference>
<dbReference type="eggNOG" id="COG0118">
    <property type="taxonomic scope" value="Bacteria"/>
</dbReference>
<evidence type="ECO:0000259" key="12">
    <source>
        <dbReference type="Pfam" id="PF00117"/>
    </source>
</evidence>
<dbReference type="GO" id="GO:0000105">
    <property type="term" value="P:L-histidine biosynthetic process"/>
    <property type="evidence" value="ECO:0007669"/>
    <property type="project" value="UniProtKB-UniRule"/>
</dbReference>
<feature type="active site" evidence="10 11">
    <location>
        <position position="183"/>
    </location>
</feature>
<dbReference type="InterPro" id="IPR017926">
    <property type="entry name" value="GATASE"/>
</dbReference>
<evidence type="ECO:0000256" key="1">
    <source>
        <dbReference type="ARBA" id="ARBA00005091"/>
    </source>
</evidence>
<dbReference type="GO" id="GO:0005737">
    <property type="term" value="C:cytoplasm"/>
    <property type="evidence" value="ECO:0007669"/>
    <property type="project" value="UniProtKB-SubCell"/>
</dbReference>
<comment type="catalytic activity">
    <reaction evidence="9 10">
        <text>L-glutamine + H2O = L-glutamate + NH4(+)</text>
        <dbReference type="Rhea" id="RHEA:15889"/>
        <dbReference type="ChEBI" id="CHEBI:15377"/>
        <dbReference type="ChEBI" id="CHEBI:28938"/>
        <dbReference type="ChEBI" id="CHEBI:29985"/>
        <dbReference type="ChEBI" id="CHEBI:58359"/>
        <dbReference type="EC" id="3.5.1.2"/>
    </reaction>
</comment>
<comment type="subcellular location">
    <subcellularLocation>
        <location evidence="10">Cytoplasm</location>
    </subcellularLocation>
</comment>
<keyword evidence="4 10" id="KW-0378">Hydrolase</keyword>
<dbReference type="GO" id="GO:0000107">
    <property type="term" value="F:imidazoleglycerol-phosphate synthase activity"/>
    <property type="evidence" value="ECO:0007669"/>
    <property type="project" value="UniProtKB-UniRule"/>
</dbReference>
<keyword evidence="3 10" id="KW-0028">Amino-acid biosynthesis</keyword>
<evidence type="ECO:0000313" key="13">
    <source>
        <dbReference type="EMBL" id="KRM12351.1"/>
    </source>
</evidence>
<dbReference type="GO" id="GO:0016829">
    <property type="term" value="F:lyase activity"/>
    <property type="evidence" value="ECO:0007669"/>
    <property type="project" value="UniProtKB-KW"/>
</dbReference>
<feature type="active site" evidence="10 11">
    <location>
        <position position="181"/>
    </location>
</feature>
<dbReference type="InterPro" id="IPR029062">
    <property type="entry name" value="Class_I_gatase-like"/>
</dbReference>
<evidence type="ECO:0000256" key="8">
    <source>
        <dbReference type="ARBA" id="ARBA00047838"/>
    </source>
</evidence>
<dbReference type="PANTHER" id="PTHR42701">
    <property type="entry name" value="IMIDAZOLE GLYCEROL PHOSPHATE SYNTHASE SUBUNIT HISH"/>
    <property type="match status" value="1"/>
</dbReference>
<dbReference type="CDD" id="cd01748">
    <property type="entry name" value="GATase1_IGP_Synthase"/>
    <property type="match status" value="1"/>
</dbReference>
<comment type="function">
    <text evidence="10">IGPS catalyzes the conversion of PRFAR and glutamine to IGP, AICAR and glutamate. The HisH subunit catalyzes the hydrolysis of glutamine to glutamate and ammonia as part of the synthesis of IGP and AICAR. The resulting ammonia molecule is channeled to the active site of HisF.</text>
</comment>
<evidence type="ECO:0000256" key="10">
    <source>
        <dbReference type="HAMAP-Rule" id="MF_00278"/>
    </source>
</evidence>
<comment type="caution">
    <text evidence="13">The sequence shown here is derived from an EMBL/GenBank/DDBJ whole genome shotgun (WGS) entry which is preliminary data.</text>
</comment>
<evidence type="ECO:0000256" key="11">
    <source>
        <dbReference type="PIRSR" id="PIRSR000495-1"/>
    </source>
</evidence>
<dbReference type="AlphaFoldDB" id="A0A0R1W4D9"/>
<dbReference type="InterPro" id="IPR010139">
    <property type="entry name" value="Imidazole-glycPsynth_HisH"/>
</dbReference>
<dbReference type="SUPFAM" id="SSF52317">
    <property type="entry name" value="Class I glutamine amidotransferase-like"/>
    <property type="match status" value="1"/>
</dbReference>
<organism evidence="13 14">
    <name type="scientific">Paucilactobacillus suebicus DSM 5007 = KCTC 3549</name>
    <dbReference type="NCBI Taxonomy" id="1423807"/>
    <lineage>
        <taxon>Bacteria</taxon>
        <taxon>Bacillati</taxon>
        <taxon>Bacillota</taxon>
        <taxon>Bacilli</taxon>
        <taxon>Lactobacillales</taxon>
        <taxon>Lactobacillaceae</taxon>
        <taxon>Paucilactobacillus</taxon>
    </lineage>
</organism>
<evidence type="ECO:0000256" key="2">
    <source>
        <dbReference type="ARBA" id="ARBA00011152"/>
    </source>
</evidence>
<dbReference type="Gene3D" id="3.40.50.880">
    <property type="match status" value="1"/>
</dbReference>
<keyword evidence="5 10" id="KW-0315">Glutamine amidotransferase</keyword>
<evidence type="ECO:0000256" key="6">
    <source>
        <dbReference type="ARBA" id="ARBA00023102"/>
    </source>
</evidence>
<comment type="pathway">
    <text evidence="1 10">Amino-acid biosynthesis; L-histidine biosynthesis; L-histidine from 5-phospho-alpha-D-ribose 1-diphosphate: step 5/9.</text>
</comment>
<dbReference type="PANTHER" id="PTHR42701:SF1">
    <property type="entry name" value="IMIDAZOLE GLYCEROL PHOSPHATE SYNTHASE SUBUNIT HISH"/>
    <property type="match status" value="1"/>
</dbReference>
<sequence length="208" mass="23214">MIAVVDYDTGNIRNLMKALDYVGLDSKLTDDPEEILNADGVILPGVGAFAEAMDELRRRNLIDVLNQVVDKQIPLLGICLGMQLLFENSEEFGLHDGLGFLPGTVKEIPATNDLKVPEMGWNENKVLKNDSYFSEANEKFTYFVHSYYASCPLDIVTAGVDYGVFVPSIVQKNKVIGMQFHPEKSSDVGLGLLQNYKRMVQDYVDSRN</sequence>
<dbReference type="PIRSF" id="PIRSF000495">
    <property type="entry name" value="Amidotransf_hisH"/>
    <property type="match status" value="1"/>
</dbReference>